<evidence type="ECO:0000256" key="4">
    <source>
        <dbReference type="ARBA" id="ARBA00022989"/>
    </source>
</evidence>
<keyword evidence="3 6" id="KW-0812">Transmembrane</keyword>
<comment type="similarity">
    <text evidence="2">Belongs to the PA-phosphatase related phosphoesterase family.</text>
</comment>
<name>A0ABD3W366_SINWO</name>
<feature type="transmembrane region" description="Helical" evidence="6">
    <location>
        <begin position="66"/>
        <end position="87"/>
    </location>
</feature>
<evidence type="ECO:0000256" key="1">
    <source>
        <dbReference type="ARBA" id="ARBA00004141"/>
    </source>
</evidence>
<dbReference type="SMART" id="SM00014">
    <property type="entry name" value="acidPPc"/>
    <property type="match status" value="1"/>
</dbReference>
<feature type="transmembrane region" description="Helical" evidence="6">
    <location>
        <begin position="16"/>
        <end position="36"/>
    </location>
</feature>
<dbReference type="InterPro" id="IPR000326">
    <property type="entry name" value="PAP2/HPO"/>
</dbReference>
<protein>
    <recommendedName>
        <fullName evidence="7">Phosphatidic acid phosphatase type 2/haloperoxidase domain-containing protein</fullName>
    </recommendedName>
</protein>
<evidence type="ECO:0000313" key="9">
    <source>
        <dbReference type="Proteomes" id="UP001634394"/>
    </source>
</evidence>
<organism evidence="8 9">
    <name type="scientific">Sinanodonta woodiana</name>
    <name type="common">Chinese pond mussel</name>
    <name type="synonym">Anodonta woodiana</name>
    <dbReference type="NCBI Taxonomy" id="1069815"/>
    <lineage>
        <taxon>Eukaryota</taxon>
        <taxon>Metazoa</taxon>
        <taxon>Spiralia</taxon>
        <taxon>Lophotrochozoa</taxon>
        <taxon>Mollusca</taxon>
        <taxon>Bivalvia</taxon>
        <taxon>Autobranchia</taxon>
        <taxon>Heteroconchia</taxon>
        <taxon>Palaeoheterodonta</taxon>
        <taxon>Unionida</taxon>
        <taxon>Unionoidea</taxon>
        <taxon>Unionidae</taxon>
        <taxon>Unioninae</taxon>
        <taxon>Sinanodonta</taxon>
    </lineage>
</organism>
<comment type="caution">
    <text evidence="8">The sequence shown here is derived from an EMBL/GenBank/DDBJ whole genome shotgun (WGS) entry which is preliminary data.</text>
</comment>
<reference evidence="8 9" key="1">
    <citation type="submission" date="2024-11" db="EMBL/GenBank/DDBJ databases">
        <title>Chromosome-level genome assembly of the freshwater bivalve Anodonta woodiana.</title>
        <authorList>
            <person name="Chen X."/>
        </authorList>
    </citation>
    <scope>NUCLEOTIDE SEQUENCE [LARGE SCALE GENOMIC DNA]</scope>
    <source>
        <strain evidence="8">MN2024</strain>
        <tissue evidence="8">Gills</tissue>
    </source>
</reference>
<dbReference type="InterPro" id="IPR036938">
    <property type="entry name" value="PAP2/HPO_sf"/>
</dbReference>
<accession>A0ABD3W366</accession>
<gene>
    <name evidence="8" type="ORF">ACJMK2_041146</name>
</gene>
<dbReference type="PANTHER" id="PTHR10165:SF103">
    <property type="entry name" value="PHOSPHOLIPID PHOSPHATASE HOMOLOG 1.2 HOMOLOG"/>
    <property type="match status" value="1"/>
</dbReference>
<dbReference type="GO" id="GO:0016020">
    <property type="term" value="C:membrane"/>
    <property type="evidence" value="ECO:0007669"/>
    <property type="project" value="UniProtKB-SubCell"/>
</dbReference>
<feature type="domain" description="Phosphatidic acid phosphatase type 2/haloperoxidase" evidence="7">
    <location>
        <begin position="107"/>
        <end position="249"/>
    </location>
</feature>
<feature type="transmembrane region" description="Helical" evidence="6">
    <location>
        <begin position="198"/>
        <end position="222"/>
    </location>
</feature>
<feature type="transmembrane region" description="Helical" evidence="6">
    <location>
        <begin position="107"/>
        <end position="124"/>
    </location>
</feature>
<dbReference type="PANTHER" id="PTHR10165">
    <property type="entry name" value="LIPID PHOSPHATE PHOSPHATASE"/>
    <property type="match status" value="1"/>
</dbReference>
<dbReference type="Pfam" id="PF01569">
    <property type="entry name" value="PAP2"/>
    <property type="match status" value="1"/>
</dbReference>
<proteinExistence type="inferred from homology"/>
<keyword evidence="5 6" id="KW-0472">Membrane</keyword>
<sequence>MLMPTWKYKPSRAVSFRFLLDIIVWSAVGIPVIVLFNEGKPIEVGFFCDDTSLKYPYRKSTISNEVLMGTSLGGAVSMMILAEFLIYLDKRSRTTTSWPIAHVMKHVGLFLFGFTINQLFILVLKQRVGRLRPHFFDVCKPDFNAINCSQGYITEYTCMNKFEREVTESRLSFPSGHASIAMYCAVYIGYYIQVHMCVTYSCVLKPVLQSVLVLLAVLNGMTRITDHKHHPTDVIAGYFIGAATASFVFGTVGVKIQKTSTVTSDQKVSETYNATLETTRMSLKKKYLYVGEVSCDTSISVLEEGNGKDTAMEFV</sequence>
<dbReference type="CDD" id="cd03384">
    <property type="entry name" value="PAP2_wunen"/>
    <property type="match status" value="1"/>
</dbReference>
<feature type="transmembrane region" description="Helical" evidence="6">
    <location>
        <begin position="234"/>
        <end position="254"/>
    </location>
</feature>
<evidence type="ECO:0000256" key="6">
    <source>
        <dbReference type="SAM" id="Phobius"/>
    </source>
</evidence>
<evidence type="ECO:0000256" key="3">
    <source>
        <dbReference type="ARBA" id="ARBA00022692"/>
    </source>
</evidence>
<dbReference type="Gene3D" id="1.20.144.10">
    <property type="entry name" value="Phosphatidic acid phosphatase type 2/haloperoxidase"/>
    <property type="match status" value="1"/>
</dbReference>
<keyword evidence="9" id="KW-1185">Reference proteome</keyword>
<comment type="subcellular location">
    <subcellularLocation>
        <location evidence="1">Membrane</location>
        <topology evidence="1">Multi-pass membrane protein</topology>
    </subcellularLocation>
</comment>
<dbReference type="AlphaFoldDB" id="A0ABD3W366"/>
<evidence type="ECO:0000259" key="7">
    <source>
        <dbReference type="SMART" id="SM00014"/>
    </source>
</evidence>
<keyword evidence="4 6" id="KW-1133">Transmembrane helix</keyword>
<evidence type="ECO:0000256" key="5">
    <source>
        <dbReference type="ARBA" id="ARBA00023136"/>
    </source>
</evidence>
<evidence type="ECO:0000256" key="2">
    <source>
        <dbReference type="ARBA" id="ARBA00008816"/>
    </source>
</evidence>
<dbReference type="Proteomes" id="UP001634394">
    <property type="component" value="Unassembled WGS sequence"/>
</dbReference>
<feature type="transmembrane region" description="Helical" evidence="6">
    <location>
        <begin position="171"/>
        <end position="192"/>
    </location>
</feature>
<dbReference type="SUPFAM" id="SSF48317">
    <property type="entry name" value="Acid phosphatase/Vanadium-dependent haloperoxidase"/>
    <property type="match status" value="1"/>
</dbReference>
<dbReference type="InterPro" id="IPR043216">
    <property type="entry name" value="PAP-like"/>
</dbReference>
<dbReference type="EMBL" id="JBJQND010000008">
    <property type="protein sequence ID" value="KAL3868329.1"/>
    <property type="molecule type" value="Genomic_DNA"/>
</dbReference>
<evidence type="ECO:0000313" key="8">
    <source>
        <dbReference type="EMBL" id="KAL3868329.1"/>
    </source>
</evidence>